<dbReference type="AlphaFoldDB" id="A0A0K0FHA2"/>
<protein>
    <submittedName>
        <fullName evidence="2">Uncharacterized protein</fullName>
    </submittedName>
</protein>
<accession>A0A0K0FHA2</accession>
<evidence type="ECO:0000313" key="1">
    <source>
        <dbReference type="Proteomes" id="UP000035680"/>
    </source>
</evidence>
<dbReference type="WBParaSite" id="SVE_0826400.1">
    <property type="protein sequence ID" value="SVE_0826400.1"/>
    <property type="gene ID" value="SVE_0826400"/>
</dbReference>
<dbReference type="Proteomes" id="UP000035680">
    <property type="component" value="Unassembled WGS sequence"/>
</dbReference>
<reference evidence="1" key="1">
    <citation type="submission" date="2014-07" db="EMBL/GenBank/DDBJ databases">
        <authorList>
            <person name="Martin A.A"/>
            <person name="De Silva N."/>
        </authorList>
    </citation>
    <scope>NUCLEOTIDE SEQUENCE</scope>
</reference>
<reference evidence="2" key="2">
    <citation type="submission" date="2015-08" db="UniProtKB">
        <authorList>
            <consortium name="WormBaseParasite"/>
        </authorList>
    </citation>
    <scope>IDENTIFICATION</scope>
</reference>
<name>A0A0K0FHA2_STRVS</name>
<organism evidence="1 2">
    <name type="scientific">Strongyloides venezuelensis</name>
    <name type="common">Threadworm</name>
    <dbReference type="NCBI Taxonomy" id="75913"/>
    <lineage>
        <taxon>Eukaryota</taxon>
        <taxon>Metazoa</taxon>
        <taxon>Ecdysozoa</taxon>
        <taxon>Nematoda</taxon>
        <taxon>Chromadorea</taxon>
        <taxon>Rhabditida</taxon>
        <taxon>Tylenchina</taxon>
        <taxon>Panagrolaimomorpha</taxon>
        <taxon>Strongyloidoidea</taxon>
        <taxon>Strongyloididae</taxon>
        <taxon>Strongyloides</taxon>
    </lineage>
</organism>
<sequence length="82" mass="9705">MQIENVDTLEKKLDNDEITILGNYMKYSNCKIVFLQNCTSKIHKIITKNVCYQNTLNRNNYSKEYFTYDDMILNAAVMKSCY</sequence>
<proteinExistence type="predicted"/>
<evidence type="ECO:0000313" key="2">
    <source>
        <dbReference type="WBParaSite" id="SVE_0826400.1"/>
    </source>
</evidence>
<keyword evidence="1" id="KW-1185">Reference proteome</keyword>